<dbReference type="Pfam" id="PF16350">
    <property type="entry name" value="FAO_M"/>
    <property type="match status" value="1"/>
</dbReference>
<dbReference type="InterPro" id="IPR006076">
    <property type="entry name" value="FAD-dep_OxRdtase"/>
</dbReference>
<feature type="domain" description="FAD dependent oxidoreductase central" evidence="4">
    <location>
        <begin position="353"/>
        <end position="407"/>
    </location>
</feature>
<dbReference type="InterPro" id="IPR032503">
    <property type="entry name" value="FAO_M"/>
</dbReference>
<dbReference type="Gene3D" id="3.50.50.60">
    <property type="entry name" value="FAD/NAD(P)-binding domain"/>
    <property type="match status" value="1"/>
</dbReference>
<dbReference type="InterPro" id="IPR006222">
    <property type="entry name" value="GCVT_N"/>
</dbReference>
<accession>A0AA35SVI3</accession>
<dbReference type="Pfam" id="PF01266">
    <property type="entry name" value="DAO"/>
    <property type="match status" value="1"/>
</dbReference>
<dbReference type="GO" id="GO:0005739">
    <property type="term" value="C:mitochondrion"/>
    <property type="evidence" value="ECO:0007669"/>
    <property type="project" value="TreeGrafter"/>
</dbReference>
<dbReference type="Gene3D" id="3.30.9.10">
    <property type="entry name" value="D-Amino Acid Oxidase, subunit A, domain 2"/>
    <property type="match status" value="1"/>
</dbReference>
<evidence type="ECO:0000313" key="6">
    <source>
        <dbReference type="Proteomes" id="UP001174909"/>
    </source>
</evidence>
<evidence type="ECO:0000259" key="4">
    <source>
        <dbReference type="Pfam" id="PF16350"/>
    </source>
</evidence>
<feature type="domain" description="GCVT N-terminal" evidence="3">
    <location>
        <begin position="411"/>
        <end position="521"/>
    </location>
</feature>
<evidence type="ECO:0000259" key="2">
    <source>
        <dbReference type="Pfam" id="PF01266"/>
    </source>
</evidence>
<dbReference type="PANTHER" id="PTHR13847:SF181">
    <property type="entry name" value="TRANSFERASE CAF17, MITOCHONDRIAL-RELATED"/>
    <property type="match status" value="1"/>
</dbReference>
<feature type="transmembrane region" description="Helical" evidence="1">
    <location>
        <begin position="12"/>
        <end position="29"/>
    </location>
</feature>
<keyword evidence="1" id="KW-0472">Membrane</keyword>
<keyword evidence="6" id="KW-1185">Reference proteome</keyword>
<dbReference type="SUPFAM" id="SSF51905">
    <property type="entry name" value="FAD/NAD(P)-binding domain"/>
    <property type="match status" value="1"/>
</dbReference>
<dbReference type="SUPFAM" id="SSF54373">
    <property type="entry name" value="FAD-linked reductases, C-terminal domain"/>
    <property type="match status" value="1"/>
</dbReference>
<evidence type="ECO:0000256" key="1">
    <source>
        <dbReference type="SAM" id="Phobius"/>
    </source>
</evidence>
<evidence type="ECO:0000259" key="3">
    <source>
        <dbReference type="Pfam" id="PF01571"/>
    </source>
</evidence>
<dbReference type="PANTHER" id="PTHR13847">
    <property type="entry name" value="SARCOSINE DEHYDROGENASE-RELATED"/>
    <property type="match status" value="1"/>
</dbReference>
<reference evidence="5" key="1">
    <citation type="submission" date="2023-03" db="EMBL/GenBank/DDBJ databases">
        <authorList>
            <person name="Steffen K."/>
            <person name="Cardenas P."/>
        </authorList>
    </citation>
    <scope>NUCLEOTIDE SEQUENCE</scope>
</reference>
<feature type="domain" description="FAD dependent oxidoreductase" evidence="2">
    <location>
        <begin position="12"/>
        <end position="330"/>
    </location>
</feature>
<dbReference type="InterPro" id="IPR036188">
    <property type="entry name" value="FAD/NAD-bd_sf"/>
</dbReference>
<dbReference type="Pfam" id="PF01571">
    <property type="entry name" value="GCV_T"/>
    <property type="match status" value="1"/>
</dbReference>
<dbReference type="AlphaFoldDB" id="A0AA35SVI3"/>
<dbReference type="EMBL" id="CASHTH010002849">
    <property type="protein sequence ID" value="CAI8036197.1"/>
    <property type="molecule type" value="Genomic_DNA"/>
</dbReference>
<proteinExistence type="predicted"/>
<evidence type="ECO:0000313" key="5">
    <source>
        <dbReference type="EMBL" id="CAI8036197.1"/>
    </source>
</evidence>
<keyword evidence="1" id="KW-0812">Transmembrane</keyword>
<dbReference type="SUPFAM" id="SSF103025">
    <property type="entry name" value="Folate-binding domain"/>
    <property type="match status" value="1"/>
</dbReference>
<protein>
    <submittedName>
        <fullName evidence="5">Dimethylglycine oxidase</fullName>
    </submittedName>
</protein>
<dbReference type="PROSITE" id="PS51257">
    <property type="entry name" value="PROKAR_LIPOPROTEIN"/>
    <property type="match status" value="1"/>
</dbReference>
<dbReference type="Gene3D" id="3.30.70.1400">
    <property type="entry name" value="Aminomethyltransferase beta-barrel domains"/>
    <property type="match status" value="1"/>
</dbReference>
<keyword evidence="1" id="KW-1133">Transmembrane helix</keyword>
<organism evidence="5 6">
    <name type="scientific">Geodia barretti</name>
    <name type="common">Barrett's horny sponge</name>
    <dbReference type="NCBI Taxonomy" id="519541"/>
    <lineage>
        <taxon>Eukaryota</taxon>
        <taxon>Metazoa</taxon>
        <taxon>Porifera</taxon>
        <taxon>Demospongiae</taxon>
        <taxon>Heteroscleromorpha</taxon>
        <taxon>Tetractinellida</taxon>
        <taxon>Astrophorina</taxon>
        <taxon>Geodiidae</taxon>
        <taxon>Geodia</taxon>
    </lineage>
</organism>
<dbReference type="Proteomes" id="UP001174909">
    <property type="component" value="Unassembled WGS sequence"/>
</dbReference>
<gene>
    <name evidence="5" type="ORF">GBAR_LOCUS20301</name>
</gene>
<comment type="caution">
    <text evidence="5">The sequence shown here is derived from an EMBL/GenBank/DDBJ whole genome shotgun (WGS) entry which is preliminary data.</text>
</comment>
<sequence>MADSRFPTKARAVIVGAGIAGCSVAYHLAELGWRNVVVLEQGPLFETGGSTSHAPGLVFQINPSKTMANFASYTVDLWKRLDLDGEPCAKSVGSLEVAWTQERLTDLKRKAGYGMSWGVEAHLIGPSEARDLIPMLSDRIKGALYVPSDIQTKATRPAEAMARFAESNGTAFYSNVEVTGFDIRNGRVIAVKTSHGDVETELVVAAAGIWAPKLGALAGVPIPLSPMQHLYAVTTPLPDLAGATEEVSQPILRHQDESLYFRQVGESYGIGSYRHEPLLVEATEILAHDEAPVAPAEMPFTPSHFEKSMAAAAELLPGLRGAGLTRQGFWSAQAVWITHAGGVGKAVAEWIVTGEPTTDLRECDIRRFHPFAYSRPYVRERAAQQYREVYDIIHPRQQIENPRNIRLTPFYVRQRELGAVFFENAGWERPQWYDTNEGLLDSLTVTGESRSGWEAREWSPTVAAEHVATRERVAMFDLTPFAKFEVTGPGALNALQRLASNQMNKPVGTITYTPMLTATGGSNAT</sequence>
<dbReference type="InterPro" id="IPR027266">
    <property type="entry name" value="TrmE/GcvT-like"/>
</dbReference>
<dbReference type="Gene3D" id="3.30.1360.120">
    <property type="entry name" value="Probable tRNA modification gtpase trme, domain 1"/>
    <property type="match status" value="1"/>
</dbReference>
<name>A0AA35SVI3_GEOBA</name>